<dbReference type="PANTHER" id="PTHR14140:SF27">
    <property type="entry name" value="OS04G0289800 PROTEIN"/>
    <property type="match status" value="1"/>
</dbReference>
<accession>A0A9W7SUW3</accession>
<sequence>MDHHTAFVQKAVKNIGSLAITSQQLKAAPSVNAGGGVTAWYNRMDELFNKLESGSIVMTPSLAKATNIDEGLRMVYSEKYFSPTEYQSRAQALHKRFIREGWGAGADEPRGNGNEKARKSNAAARSTASKIENEDLPTMHRDIIRIPPADHPIYGVNGIMHGVAIRINAGKIKRSDCINPKYAHQVKSSNVFGHNGLEIGAWFPRKFAAKFHGAHGTPFAGICGDGANGAYAIVVSAEYDDLDADQGDTLYYSGSHSHDNEDPNNAPERSSGTQALYKSLESGNEVRVLRASGAKARYAPTRGLRYDGLYCVVRDRQKTNKRGGLYDQFELTRVPGQKPLDEYHAFVPNPVQANDFDNIRHTRMGSWDIVDAD</sequence>
<dbReference type="EMBL" id="RIBY02001224">
    <property type="protein sequence ID" value="KAH9831090.1"/>
    <property type="molecule type" value="Genomic_DNA"/>
</dbReference>
<feature type="region of interest" description="Disordered" evidence="3">
    <location>
        <begin position="103"/>
        <end position="131"/>
    </location>
</feature>
<dbReference type="Proteomes" id="UP001138500">
    <property type="component" value="Unassembled WGS sequence"/>
</dbReference>
<protein>
    <submittedName>
        <fullName evidence="5">PUA-like domain-containing protein</fullName>
    </submittedName>
</protein>
<dbReference type="GO" id="GO:0061630">
    <property type="term" value="F:ubiquitin protein ligase activity"/>
    <property type="evidence" value="ECO:0007669"/>
    <property type="project" value="TreeGrafter"/>
</dbReference>
<dbReference type="GO" id="GO:0016567">
    <property type="term" value="P:protein ubiquitination"/>
    <property type="evidence" value="ECO:0007669"/>
    <property type="project" value="TreeGrafter"/>
</dbReference>
<dbReference type="SMART" id="SM00466">
    <property type="entry name" value="SRA"/>
    <property type="match status" value="1"/>
</dbReference>
<name>A0A9W7SUW3_9PEZI</name>
<gene>
    <name evidence="5" type="ORF">Tdes44962_MAKER02168</name>
</gene>
<evidence type="ECO:0000313" key="6">
    <source>
        <dbReference type="Proteomes" id="UP001138500"/>
    </source>
</evidence>
<comment type="subcellular location">
    <subcellularLocation>
        <location evidence="2">Nucleus</location>
    </subcellularLocation>
</comment>
<reference evidence="5 6" key="2">
    <citation type="journal article" date="2021" name="Curr. Genet.">
        <title>Genetic response to nitrogen starvation in the aggressive Eucalyptus foliar pathogen Teratosphaeria destructans.</title>
        <authorList>
            <person name="Havenga M."/>
            <person name="Wingfield B.D."/>
            <person name="Wingfield M.J."/>
            <person name="Dreyer L.L."/>
            <person name="Roets F."/>
            <person name="Aylward J."/>
        </authorList>
    </citation>
    <scope>NUCLEOTIDE SEQUENCE [LARGE SCALE GENOMIC DNA]</scope>
    <source>
        <strain evidence="5">CMW44962</strain>
    </source>
</reference>
<evidence type="ECO:0000256" key="1">
    <source>
        <dbReference type="ARBA" id="ARBA00023242"/>
    </source>
</evidence>
<feature type="domain" description="YDG" evidence="4">
    <location>
        <begin position="192"/>
        <end position="333"/>
    </location>
</feature>
<dbReference type="PROSITE" id="PS51015">
    <property type="entry name" value="YDG"/>
    <property type="match status" value="1"/>
</dbReference>
<evidence type="ECO:0000313" key="5">
    <source>
        <dbReference type="EMBL" id="KAH9831090.1"/>
    </source>
</evidence>
<dbReference type="Gene3D" id="2.30.280.10">
    <property type="entry name" value="SRA-YDG"/>
    <property type="match status" value="1"/>
</dbReference>
<dbReference type="Pfam" id="PF02182">
    <property type="entry name" value="SAD_SRA"/>
    <property type="match status" value="1"/>
</dbReference>
<dbReference type="InterPro" id="IPR036987">
    <property type="entry name" value="SRA-YDG_sf"/>
</dbReference>
<keyword evidence="6" id="KW-1185">Reference proteome</keyword>
<dbReference type="InterPro" id="IPR045134">
    <property type="entry name" value="UHRF1/2-like"/>
</dbReference>
<feature type="compositionally biased region" description="Basic and acidic residues" evidence="3">
    <location>
        <begin position="107"/>
        <end position="118"/>
    </location>
</feature>
<dbReference type="SUPFAM" id="SSF88697">
    <property type="entry name" value="PUA domain-like"/>
    <property type="match status" value="1"/>
</dbReference>
<dbReference type="PANTHER" id="PTHR14140">
    <property type="entry name" value="E3 UBIQUITIN-PROTEIN LIGASE UHRF-RELATED"/>
    <property type="match status" value="1"/>
</dbReference>
<keyword evidence="1 2" id="KW-0539">Nucleus</keyword>
<dbReference type="GO" id="GO:0005634">
    <property type="term" value="C:nucleus"/>
    <property type="evidence" value="ECO:0007669"/>
    <property type="project" value="UniProtKB-SubCell"/>
</dbReference>
<evidence type="ECO:0000256" key="3">
    <source>
        <dbReference type="SAM" id="MobiDB-lite"/>
    </source>
</evidence>
<organism evidence="5 6">
    <name type="scientific">Teratosphaeria destructans</name>
    <dbReference type="NCBI Taxonomy" id="418781"/>
    <lineage>
        <taxon>Eukaryota</taxon>
        <taxon>Fungi</taxon>
        <taxon>Dikarya</taxon>
        <taxon>Ascomycota</taxon>
        <taxon>Pezizomycotina</taxon>
        <taxon>Dothideomycetes</taxon>
        <taxon>Dothideomycetidae</taxon>
        <taxon>Mycosphaerellales</taxon>
        <taxon>Teratosphaeriaceae</taxon>
        <taxon>Teratosphaeria</taxon>
    </lineage>
</organism>
<feature type="region of interest" description="Disordered" evidence="3">
    <location>
        <begin position="250"/>
        <end position="272"/>
    </location>
</feature>
<evidence type="ECO:0000259" key="4">
    <source>
        <dbReference type="PROSITE" id="PS51015"/>
    </source>
</evidence>
<dbReference type="GO" id="GO:0044027">
    <property type="term" value="P:negative regulation of gene expression via chromosomal CpG island methylation"/>
    <property type="evidence" value="ECO:0007669"/>
    <property type="project" value="TreeGrafter"/>
</dbReference>
<dbReference type="InterPro" id="IPR015947">
    <property type="entry name" value="PUA-like_sf"/>
</dbReference>
<proteinExistence type="predicted"/>
<comment type="caution">
    <text evidence="5">The sequence shown here is derived from an EMBL/GenBank/DDBJ whole genome shotgun (WGS) entry which is preliminary data.</text>
</comment>
<reference evidence="5 6" key="1">
    <citation type="journal article" date="2018" name="IMA Fungus">
        <title>IMA Genome-F 10: Nine draft genome sequences of Claviceps purpurea s.lat., including C. arundinis, C. humidiphila, and C. cf. spartinae, pseudomolecules for the pitch canker pathogen Fusarium circinatum, draft genome of Davidsoniella eucalypti, Grosmannia galeiformis, Quambalaria eucalypti, and Teratosphaeria destructans.</title>
        <authorList>
            <person name="Wingfield B.D."/>
            <person name="Liu M."/>
            <person name="Nguyen H.D."/>
            <person name="Lane F.A."/>
            <person name="Morgan S.W."/>
            <person name="De Vos L."/>
            <person name="Wilken P.M."/>
            <person name="Duong T.A."/>
            <person name="Aylward J."/>
            <person name="Coetzee M.P."/>
            <person name="Dadej K."/>
            <person name="De Beer Z.W."/>
            <person name="Findlay W."/>
            <person name="Havenga M."/>
            <person name="Kolarik M."/>
            <person name="Menzies J.G."/>
            <person name="Naidoo K."/>
            <person name="Pochopski O."/>
            <person name="Shoukouhi P."/>
            <person name="Santana Q.C."/>
            <person name="Seifert K.A."/>
            <person name="Soal N."/>
            <person name="Steenkamp E.T."/>
            <person name="Tatham C.T."/>
            <person name="van der Nest M.A."/>
            <person name="Wingfield M.J."/>
        </authorList>
    </citation>
    <scope>NUCLEOTIDE SEQUENCE [LARGE SCALE GENOMIC DNA]</scope>
    <source>
        <strain evidence="5">CMW44962</strain>
    </source>
</reference>
<dbReference type="OrthoDB" id="2270193at2759"/>
<evidence type="ECO:0000256" key="2">
    <source>
        <dbReference type="PROSITE-ProRule" id="PRU00358"/>
    </source>
</evidence>
<dbReference type="AlphaFoldDB" id="A0A9W7SUW3"/>
<dbReference type="InterPro" id="IPR003105">
    <property type="entry name" value="SRA_YDG"/>
</dbReference>